<evidence type="ECO:0000256" key="2">
    <source>
        <dbReference type="ARBA" id="ARBA00022692"/>
    </source>
</evidence>
<feature type="transmembrane region" description="Helical" evidence="5">
    <location>
        <begin position="111"/>
        <end position="130"/>
    </location>
</feature>
<feature type="domain" description="Cation/H+ exchanger transmembrane" evidence="6">
    <location>
        <begin position="12"/>
        <end position="212"/>
    </location>
</feature>
<dbReference type="EMBL" id="DWYW01000078">
    <property type="protein sequence ID" value="HJA89862.1"/>
    <property type="molecule type" value="Genomic_DNA"/>
</dbReference>
<feature type="transmembrane region" description="Helical" evidence="5">
    <location>
        <begin position="150"/>
        <end position="172"/>
    </location>
</feature>
<reference evidence="7" key="2">
    <citation type="submission" date="2021-04" db="EMBL/GenBank/DDBJ databases">
        <authorList>
            <person name="Gilroy R."/>
        </authorList>
    </citation>
    <scope>NUCLEOTIDE SEQUENCE</scope>
    <source>
        <strain evidence="7">CHK171-505</strain>
    </source>
</reference>
<dbReference type="Pfam" id="PF00999">
    <property type="entry name" value="Na_H_Exchanger"/>
    <property type="match status" value="1"/>
</dbReference>
<keyword evidence="3 5" id="KW-1133">Transmembrane helix</keyword>
<sequence>MLTSIGLLLVVGLFFGRICKRIGLPALIGMMVAGVLLGPFGLNTFSTSLLDLSAELRQVALIVILTRAGLSLDLKQLKKVGTSALLMSFLPATFEIVSIAVLAPLLLGMDLVSALVLGAVLAAVSPAVVVPRMLKLIDEGYGKEAAVPQLIISGASLDDVFVIVLFTAFSSLSLSQDLQLKTLLSIPLSIIAGVAVGYVVGKGVSWLFRYYRMRDSVKLA</sequence>
<keyword evidence="2 5" id="KW-0812">Transmembrane</keyword>
<comment type="subcellular location">
    <subcellularLocation>
        <location evidence="1">Membrane</location>
        <topology evidence="1">Multi-pass membrane protein</topology>
    </subcellularLocation>
</comment>
<dbReference type="InterPro" id="IPR006153">
    <property type="entry name" value="Cation/H_exchanger_TM"/>
</dbReference>
<evidence type="ECO:0000256" key="3">
    <source>
        <dbReference type="ARBA" id="ARBA00022989"/>
    </source>
</evidence>
<evidence type="ECO:0000256" key="4">
    <source>
        <dbReference type="ARBA" id="ARBA00023136"/>
    </source>
</evidence>
<dbReference type="Gene3D" id="1.20.1530.20">
    <property type="match status" value="1"/>
</dbReference>
<dbReference type="PANTHER" id="PTHR31102:SF1">
    <property type="entry name" value="CATION_H+ EXCHANGER DOMAIN-CONTAINING PROTEIN"/>
    <property type="match status" value="1"/>
</dbReference>
<protein>
    <submittedName>
        <fullName evidence="7">Cation:proton antiporter</fullName>
    </submittedName>
</protein>
<dbReference type="GO" id="GO:0015297">
    <property type="term" value="F:antiporter activity"/>
    <property type="evidence" value="ECO:0007669"/>
    <property type="project" value="InterPro"/>
</dbReference>
<evidence type="ECO:0000313" key="7">
    <source>
        <dbReference type="EMBL" id="HJA89862.1"/>
    </source>
</evidence>
<feature type="transmembrane region" description="Helical" evidence="5">
    <location>
        <begin position="84"/>
        <end position="105"/>
    </location>
</feature>
<keyword evidence="4 5" id="KW-0472">Membrane</keyword>
<evidence type="ECO:0000259" key="6">
    <source>
        <dbReference type="Pfam" id="PF00999"/>
    </source>
</evidence>
<feature type="non-terminal residue" evidence="7">
    <location>
        <position position="220"/>
    </location>
</feature>
<organism evidence="7 8">
    <name type="scientific">Candidatus Jeotgalibaca merdavium</name>
    <dbReference type="NCBI Taxonomy" id="2838627"/>
    <lineage>
        <taxon>Bacteria</taxon>
        <taxon>Bacillati</taxon>
        <taxon>Bacillota</taxon>
        <taxon>Bacilli</taxon>
        <taxon>Lactobacillales</taxon>
        <taxon>Carnobacteriaceae</taxon>
        <taxon>Jeotgalibaca</taxon>
    </lineage>
</organism>
<evidence type="ECO:0000256" key="1">
    <source>
        <dbReference type="ARBA" id="ARBA00004141"/>
    </source>
</evidence>
<reference evidence="7" key="1">
    <citation type="journal article" date="2021" name="PeerJ">
        <title>Extensive microbial diversity within the chicken gut microbiome revealed by metagenomics and culture.</title>
        <authorList>
            <person name="Gilroy R."/>
            <person name="Ravi A."/>
            <person name="Getino M."/>
            <person name="Pursley I."/>
            <person name="Horton D.L."/>
            <person name="Alikhan N.F."/>
            <person name="Baker D."/>
            <person name="Gharbi K."/>
            <person name="Hall N."/>
            <person name="Watson M."/>
            <person name="Adriaenssens E.M."/>
            <person name="Foster-Nyarko E."/>
            <person name="Jarju S."/>
            <person name="Secka A."/>
            <person name="Antonio M."/>
            <person name="Oren A."/>
            <person name="Chaudhuri R.R."/>
            <person name="La Ragione R."/>
            <person name="Hildebrand F."/>
            <person name="Pallen M.J."/>
        </authorList>
    </citation>
    <scope>NUCLEOTIDE SEQUENCE</scope>
    <source>
        <strain evidence="7">CHK171-505</strain>
    </source>
</reference>
<name>A0A9D2KW03_9LACT</name>
<dbReference type="GO" id="GO:0016020">
    <property type="term" value="C:membrane"/>
    <property type="evidence" value="ECO:0007669"/>
    <property type="project" value="UniProtKB-SubCell"/>
</dbReference>
<dbReference type="Proteomes" id="UP000886856">
    <property type="component" value="Unassembled WGS sequence"/>
</dbReference>
<feature type="transmembrane region" description="Helical" evidence="5">
    <location>
        <begin position="184"/>
        <end position="208"/>
    </location>
</feature>
<proteinExistence type="predicted"/>
<dbReference type="PANTHER" id="PTHR31102">
    <property type="match status" value="1"/>
</dbReference>
<gene>
    <name evidence="7" type="ORF">H9948_03640</name>
</gene>
<accession>A0A9D2KW03</accession>
<dbReference type="GO" id="GO:1902600">
    <property type="term" value="P:proton transmembrane transport"/>
    <property type="evidence" value="ECO:0007669"/>
    <property type="project" value="InterPro"/>
</dbReference>
<comment type="caution">
    <text evidence="7">The sequence shown here is derived from an EMBL/GenBank/DDBJ whole genome shotgun (WGS) entry which is preliminary data.</text>
</comment>
<dbReference type="InterPro" id="IPR038770">
    <property type="entry name" value="Na+/solute_symporter_sf"/>
</dbReference>
<evidence type="ECO:0000313" key="8">
    <source>
        <dbReference type="Proteomes" id="UP000886856"/>
    </source>
</evidence>
<dbReference type="InterPro" id="IPR051843">
    <property type="entry name" value="CPA1_transporter"/>
</dbReference>
<evidence type="ECO:0000256" key="5">
    <source>
        <dbReference type="SAM" id="Phobius"/>
    </source>
</evidence>
<dbReference type="AlphaFoldDB" id="A0A9D2KW03"/>
<feature type="transmembrane region" description="Helical" evidence="5">
    <location>
        <begin position="22"/>
        <end position="42"/>
    </location>
</feature>